<evidence type="ECO:0000313" key="6">
    <source>
        <dbReference type="EMBL" id="MCF2515535.1"/>
    </source>
</evidence>
<organism evidence="6 7">
    <name type="scientific">Sphingomonas cremea</name>
    <dbReference type="NCBI Taxonomy" id="2904799"/>
    <lineage>
        <taxon>Bacteria</taxon>
        <taxon>Pseudomonadati</taxon>
        <taxon>Pseudomonadota</taxon>
        <taxon>Alphaproteobacteria</taxon>
        <taxon>Sphingomonadales</taxon>
        <taxon>Sphingomonadaceae</taxon>
        <taxon>Sphingomonas</taxon>
    </lineage>
</organism>
<comment type="similarity">
    <text evidence="1">Belongs to the LysR transcriptional regulatory family.</text>
</comment>
<dbReference type="Pfam" id="PF00126">
    <property type="entry name" value="HTH_1"/>
    <property type="match status" value="1"/>
</dbReference>
<dbReference type="RefSeq" id="WP_235068198.1">
    <property type="nucleotide sequence ID" value="NZ_JAKFGM010000003.1"/>
</dbReference>
<evidence type="ECO:0000256" key="4">
    <source>
        <dbReference type="ARBA" id="ARBA00023163"/>
    </source>
</evidence>
<reference evidence="6" key="1">
    <citation type="submission" date="2022-01" db="EMBL/GenBank/DDBJ databases">
        <authorList>
            <person name="Jo J.-H."/>
            <person name="Im W.-T."/>
        </authorList>
    </citation>
    <scope>NUCLEOTIDE SEQUENCE</scope>
    <source>
        <strain evidence="6">G124</strain>
    </source>
</reference>
<dbReference type="InterPro" id="IPR036388">
    <property type="entry name" value="WH-like_DNA-bd_sf"/>
</dbReference>
<dbReference type="Proteomes" id="UP001139410">
    <property type="component" value="Unassembled WGS sequence"/>
</dbReference>
<dbReference type="InterPro" id="IPR005119">
    <property type="entry name" value="LysR_subst-bd"/>
</dbReference>
<evidence type="ECO:0000259" key="5">
    <source>
        <dbReference type="PROSITE" id="PS50931"/>
    </source>
</evidence>
<dbReference type="Pfam" id="PF03466">
    <property type="entry name" value="LysR_substrate"/>
    <property type="match status" value="1"/>
</dbReference>
<dbReference type="GO" id="GO:0043565">
    <property type="term" value="F:sequence-specific DNA binding"/>
    <property type="evidence" value="ECO:0007669"/>
    <property type="project" value="TreeGrafter"/>
</dbReference>
<dbReference type="GO" id="GO:0006351">
    <property type="term" value="P:DNA-templated transcription"/>
    <property type="evidence" value="ECO:0007669"/>
    <property type="project" value="TreeGrafter"/>
</dbReference>
<sequence>MHMPSLQTLRAFDAAGRHQSYSKAGRELGLTHSAISHRIRELEALLGTRLFERKGNRMMPTAEGIRLLGQVRNALGLLESIFSPSNAQAKRRLTISVFPALSSWLVPRLGSFRALHPELDLRLDLSSRPVELGEGIDAAVRYGMGSWTNTDASPLAKEILFPVCSPKYLAEHPVNRPGDLLNCNLLRHPWHSWAAWFEAAGVSAGEPLSGPEYADSSLLIEAAEAGEGVALARELGVADRLHEGKLVRPFDITIPDQRAYYFVRPKGARVAEVDEIESWLANEFHSVQQV</sequence>
<accession>A0A9X1QLD9</accession>
<dbReference type="Gene3D" id="3.40.190.10">
    <property type="entry name" value="Periplasmic binding protein-like II"/>
    <property type="match status" value="2"/>
</dbReference>
<name>A0A9X1QLD9_9SPHN</name>
<evidence type="ECO:0000313" key="7">
    <source>
        <dbReference type="Proteomes" id="UP001139410"/>
    </source>
</evidence>
<gene>
    <name evidence="6" type="ORF">LVY65_10740</name>
</gene>
<proteinExistence type="inferred from homology"/>
<dbReference type="InterPro" id="IPR036390">
    <property type="entry name" value="WH_DNA-bd_sf"/>
</dbReference>
<dbReference type="InterPro" id="IPR058163">
    <property type="entry name" value="LysR-type_TF_proteobact-type"/>
</dbReference>
<keyword evidence="3" id="KW-0238">DNA-binding</keyword>
<dbReference type="EMBL" id="JAKFGM010000003">
    <property type="protein sequence ID" value="MCF2515535.1"/>
    <property type="molecule type" value="Genomic_DNA"/>
</dbReference>
<dbReference type="CDD" id="cd08432">
    <property type="entry name" value="PBP2_GcdR_TrpI_HvrB_AmpR_like"/>
    <property type="match status" value="1"/>
</dbReference>
<keyword evidence="7" id="KW-1185">Reference proteome</keyword>
<dbReference type="PANTHER" id="PTHR30537:SF74">
    <property type="entry name" value="HTH-TYPE TRANSCRIPTIONAL REGULATOR TRPI"/>
    <property type="match status" value="1"/>
</dbReference>
<dbReference type="SUPFAM" id="SSF53850">
    <property type="entry name" value="Periplasmic binding protein-like II"/>
    <property type="match status" value="1"/>
</dbReference>
<dbReference type="GO" id="GO:0003700">
    <property type="term" value="F:DNA-binding transcription factor activity"/>
    <property type="evidence" value="ECO:0007669"/>
    <property type="project" value="InterPro"/>
</dbReference>
<keyword evidence="4" id="KW-0804">Transcription</keyword>
<dbReference type="PROSITE" id="PS50931">
    <property type="entry name" value="HTH_LYSR"/>
    <property type="match status" value="1"/>
</dbReference>
<dbReference type="PRINTS" id="PR00039">
    <property type="entry name" value="HTHLYSR"/>
</dbReference>
<evidence type="ECO:0000256" key="3">
    <source>
        <dbReference type="ARBA" id="ARBA00023125"/>
    </source>
</evidence>
<evidence type="ECO:0000256" key="2">
    <source>
        <dbReference type="ARBA" id="ARBA00023015"/>
    </source>
</evidence>
<protein>
    <submittedName>
        <fullName evidence="6">LysR substrate-binding domain-containing protein</fullName>
    </submittedName>
</protein>
<keyword evidence="2" id="KW-0805">Transcription regulation</keyword>
<comment type="caution">
    <text evidence="6">The sequence shown here is derived from an EMBL/GenBank/DDBJ whole genome shotgun (WGS) entry which is preliminary data.</text>
</comment>
<dbReference type="AlphaFoldDB" id="A0A9X1QLD9"/>
<feature type="domain" description="HTH lysR-type" evidence="5">
    <location>
        <begin position="4"/>
        <end position="61"/>
    </location>
</feature>
<dbReference type="InterPro" id="IPR000847">
    <property type="entry name" value="LysR_HTH_N"/>
</dbReference>
<dbReference type="PANTHER" id="PTHR30537">
    <property type="entry name" value="HTH-TYPE TRANSCRIPTIONAL REGULATOR"/>
    <property type="match status" value="1"/>
</dbReference>
<dbReference type="Gene3D" id="1.10.10.10">
    <property type="entry name" value="Winged helix-like DNA-binding domain superfamily/Winged helix DNA-binding domain"/>
    <property type="match status" value="1"/>
</dbReference>
<evidence type="ECO:0000256" key="1">
    <source>
        <dbReference type="ARBA" id="ARBA00009437"/>
    </source>
</evidence>
<dbReference type="SUPFAM" id="SSF46785">
    <property type="entry name" value="Winged helix' DNA-binding domain"/>
    <property type="match status" value="1"/>
</dbReference>